<dbReference type="InterPro" id="IPR003599">
    <property type="entry name" value="Ig_sub"/>
</dbReference>
<evidence type="ECO:0000256" key="10">
    <source>
        <dbReference type="SAM" id="SignalP"/>
    </source>
</evidence>
<dbReference type="InterPro" id="IPR007110">
    <property type="entry name" value="Ig-like_dom"/>
</dbReference>
<feature type="domain" description="Ig-like" evidence="11">
    <location>
        <begin position="395"/>
        <end position="481"/>
    </location>
</feature>
<feature type="compositionally biased region" description="Basic and acidic residues" evidence="8">
    <location>
        <begin position="707"/>
        <end position="722"/>
    </location>
</feature>
<dbReference type="GO" id="GO:0098742">
    <property type="term" value="P:cell-cell adhesion via plasma-membrane adhesion molecules"/>
    <property type="evidence" value="ECO:0007669"/>
    <property type="project" value="TreeGrafter"/>
</dbReference>
<sequence>MMVRWPFWPTLILIFNFTLWHDGEAQKVFIIDSVKLTILPATMVDRGSNLTLRCEVKVSHSSSQLMHTLKFLRDERVVYSKNTTDAVVDYSLVPARASHSGLYICQVQIDKKEMKSKPERITVKGLQTPLLNVQPSIVNEGDEVVVTCSAPDETGGLNIYFYKNNTEIKHDHTNKNSATFKVKVQETGFNIFHCNYMLMLHPTAGFSNNSKNVKIFVRALEITPSIRIIPKADVVEGDRVGIFCNVSDYSRNDLEVFLTSDTVLHKSHRSFEYSFVAKENNSGEYVCKTEWRNVQKSSKAQLKVKELFSRPVLSMTPDYVFEGQKFTLKCKSLAISEPQINVKYTLYKDKKKLSSSSTLANKDSSGTYYCEAEANNITKASTTLVVNVKVPVSVPAIHTVGKIIIGQPFQLQCESEQGTLPITYTLLKSGQQIEYKTVTGPQRSALFNISSTISDKNEIRDFTCQAENQGATISKSSLPLNVPVIETVSKPHLTLKTKNNKVSEGEDLILDCSVDKGTVPITFTWYRTEVVKPLNTTHINNTKGSHIIKSITRDYEGRYFCEASNDANKKMRSHSVPIEVKLAGWKKALIGVSCILILVLIVIILLVFLKKAHTPQKRKKAVELSVKPARAKSTDPMRVSLTLDIEDNTVGNATPGIMGRNVWSDNVSHSDSDKESEKEESEISQDADKPPLQNVTPGGELVTDDADTAKGDIQDITQDEKAQVSNDVEYVHLNNCEPAPE</sequence>
<dbReference type="GO" id="GO:0009897">
    <property type="term" value="C:external side of plasma membrane"/>
    <property type="evidence" value="ECO:0007669"/>
    <property type="project" value="TreeGrafter"/>
</dbReference>
<reference evidence="12" key="1">
    <citation type="submission" date="2020-08" db="EMBL/GenBank/DDBJ databases">
        <title>Chromosome-level assembly of Southern catfish (Silurus meridionalis) provides insights into visual adaptation to the nocturnal and benthic lifestyles.</title>
        <authorList>
            <person name="Zhang Y."/>
            <person name="Wang D."/>
            <person name="Peng Z."/>
        </authorList>
    </citation>
    <scope>NUCLEOTIDE SEQUENCE</scope>
    <source>
        <strain evidence="12">SWU-2019-XX</strain>
        <tissue evidence="12">Muscle</tissue>
    </source>
</reference>
<feature type="region of interest" description="Disordered" evidence="8">
    <location>
        <begin position="650"/>
        <end position="728"/>
    </location>
</feature>
<keyword evidence="7" id="KW-0393">Immunoglobulin domain</keyword>
<keyword evidence="3 10" id="KW-0732">Signal</keyword>
<dbReference type="AlphaFoldDB" id="A0A8T0AZR2"/>
<evidence type="ECO:0000256" key="1">
    <source>
        <dbReference type="ARBA" id="ARBA00004236"/>
    </source>
</evidence>
<feature type="domain" description="Ig-like" evidence="11">
    <location>
        <begin position="224"/>
        <end position="303"/>
    </location>
</feature>
<feature type="domain" description="Ig-like" evidence="11">
    <location>
        <begin position="311"/>
        <end position="387"/>
    </location>
</feature>
<feature type="domain" description="Ig-like" evidence="11">
    <location>
        <begin position="9"/>
        <end position="122"/>
    </location>
</feature>
<evidence type="ECO:0000256" key="9">
    <source>
        <dbReference type="SAM" id="Phobius"/>
    </source>
</evidence>
<protein>
    <recommendedName>
        <fullName evidence="11">Ig-like domain-containing protein</fullName>
    </recommendedName>
</protein>
<dbReference type="InterPro" id="IPR050488">
    <property type="entry name" value="Ig_Fc_receptor"/>
</dbReference>
<comment type="subcellular location">
    <subcellularLocation>
        <location evidence="1">Cell membrane</location>
    </subcellularLocation>
</comment>
<keyword evidence="4 9" id="KW-0472">Membrane</keyword>
<keyword evidence="9" id="KW-0812">Transmembrane</keyword>
<evidence type="ECO:0000256" key="5">
    <source>
        <dbReference type="ARBA" id="ARBA00023157"/>
    </source>
</evidence>
<keyword evidence="6" id="KW-0325">Glycoprotein</keyword>
<feature type="chain" id="PRO_5035839228" description="Ig-like domain-containing protein" evidence="10">
    <location>
        <begin position="26"/>
        <end position="741"/>
    </location>
</feature>
<proteinExistence type="predicted"/>
<evidence type="ECO:0000259" key="11">
    <source>
        <dbReference type="PROSITE" id="PS50835"/>
    </source>
</evidence>
<evidence type="ECO:0000313" key="12">
    <source>
        <dbReference type="EMBL" id="KAF7698180.1"/>
    </source>
</evidence>
<keyword evidence="13" id="KW-1185">Reference proteome</keyword>
<keyword evidence="2" id="KW-1003">Cell membrane</keyword>
<dbReference type="Pfam" id="PF13895">
    <property type="entry name" value="Ig_2"/>
    <property type="match status" value="2"/>
</dbReference>
<dbReference type="EMBL" id="JABFDY010000014">
    <property type="protein sequence ID" value="KAF7698180.1"/>
    <property type="molecule type" value="Genomic_DNA"/>
</dbReference>
<dbReference type="GO" id="GO:0004888">
    <property type="term" value="F:transmembrane signaling receptor activity"/>
    <property type="evidence" value="ECO:0007669"/>
    <property type="project" value="TreeGrafter"/>
</dbReference>
<dbReference type="OrthoDB" id="9950534at2759"/>
<dbReference type="InterPro" id="IPR036179">
    <property type="entry name" value="Ig-like_dom_sf"/>
</dbReference>
<organism evidence="12 13">
    <name type="scientific">Silurus meridionalis</name>
    <name type="common">Southern catfish</name>
    <name type="synonym">Silurus soldatovi meridionalis</name>
    <dbReference type="NCBI Taxonomy" id="175797"/>
    <lineage>
        <taxon>Eukaryota</taxon>
        <taxon>Metazoa</taxon>
        <taxon>Chordata</taxon>
        <taxon>Craniata</taxon>
        <taxon>Vertebrata</taxon>
        <taxon>Euteleostomi</taxon>
        <taxon>Actinopterygii</taxon>
        <taxon>Neopterygii</taxon>
        <taxon>Teleostei</taxon>
        <taxon>Ostariophysi</taxon>
        <taxon>Siluriformes</taxon>
        <taxon>Siluridae</taxon>
        <taxon>Silurus</taxon>
    </lineage>
</organism>
<dbReference type="PANTHER" id="PTHR11481">
    <property type="entry name" value="IMMUNOGLOBULIN FC RECEPTOR"/>
    <property type="match status" value="1"/>
</dbReference>
<feature type="domain" description="Ig-like" evidence="11">
    <location>
        <begin position="491"/>
        <end position="577"/>
    </location>
</feature>
<evidence type="ECO:0000256" key="7">
    <source>
        <dbReference type="ARBA" id="ARBA00023319"/>
    </source>
</evidence>
<dbReference type="GO" id="GO:0006955">
    <property type="term" value="P:immune response"/>
    <property type="evidence" value="ECO:0007669"/>
    <property type="project" value="TreeGrafter"/>
</dbReference>
<dbReference type="InterPro" id="IPR013783">
    <property type="entry name" value="Ig-like_fold"/>
</dbReference>
<evidence type="ECO:0000256" key="4">
    <source>
        <dbReference type="ARBA" id="ARBA00023136"/>
    </source>
</evidence>
<evidence type="ECO:0000256" key="6">
    <source>
        <dbReference type="ARBA" id="ARBA00023180"/>
    </source>
</evidence>
<name>A0A8T0AZR2_SILME</name>
<feature type="transmembrane region" description="Helical" evidence="9">
    <location>
        <begin position="588"/>
        <end position="609"/>
    </location>
</feature>
<comment type="caution">
    <text evidence="12">The sequence shown here is derived from an EMBL/GenBank/DDBJ whole genome shotgun (WGS) entry which is preliminary data.</text>
</comment>
<dbReference type="Pfam" id="PF17736">
    <property type="entry name" value="Ig_C17orf99"/>
    <property type="match status" value="1"/>
</dbReference>
<dbReference type="Proteomes" id="UP000606274">
    <property type="component" value="Unassembled WGS sequence"/>
</dbReference>
<dbReference type="SUPFAM" id="SSF48726">
    <property type="entry name" value="Immunoglobulin"/>
    <property type="match status" value="5"/>
</dbReference>
<gene>
    <name evidence="12" type="ORF">HF521_004690</name>
</gene>
<dbReference type="PANTHER" id="PTHR11481:SF125">
    <property type="entry name" value="PLATELET ENDOTHELIAL CELL ADHESION MOLECULE-LIKE ISOFORM X1"/>
    <property type="match status" value="1"/>
</dbReference>
<evidence type="ECO:0000256" key="3">
    <source>
        <dbReference type="ARBA" id="ARBA00022729"/>
    </source>
</evidence>
<dbReference type="FunFam" id="2.60.40.10:FF:000357">
    <property type="entry name" value="Fc receptor like 1"/>
    <property type="match status" value="1"/>
</dbReference>
<feature type="signal peptide" evidence="10">
    <location>
        <begin position="1"/>
        <end position="25"/>
    </location>
</feature>
<feature type="compositionally biased region" description="Basic and acidic residues" evidence="8">
    <location>
        <begin position="668"/>
        <end position="677"/>
    </location>
</feature>
<dbReference type="PROSITE" id="PS50835">
    <property type="entry name" value="IG_LIKE"/>
    <property type="match status" value="5"/>
</dbReference>
<dbReference type="GO" id="GO:0007166">
    <property type="term" value="P:cell surface receptor signaling pathway"/>
    <property type="evidence" value="ECO:0007669"/>
    <property type="project" value="TreeGrafter"/>
</dbReference>
<evidence type="ECO:0000256" key="8">
    <source>
        <dbReference type="SAM" id="MobiDB-lite"/>
    </source>
</evidence>
<keyword evidence="9" id="KW-1133">Transmembrane helix</keyword>
<accession>A0A8T0AZR2</accession>
<keyword evidence="5" id="KW-1015">Disulfide bond</keyword>
<evidence type="ECO:0000313" key="13">
    <source>
        <dbReference type="Proteomes" id="UP000606274"/>
    </source>
</evidence>
<dbReference type="Pfam" id="PF13927">
    <property type="entry name" value="Ig_3"/>
    <property type="match status" value="1"/>
</dbReference>
<dbReference type="SMART" id="SM00409">
    <property type="entry name" value="IG"/>
    <property type="match status" value="6"/>
</dbReference>
<dbReference type="InterPro" id="IPR040878">
    <property type="entry name" value="IL-40-like_Ig"/>
</dbReference>
<evidence type="ECO:0000256" key="2">
    <source>
        <dbReference type="ARBA" id="ARBA00022475"/>
    </source>
</evidence>
<dbReference type="Gene3D" id="2.60.40.10">
    <property type="entry name" value="Immunoglobulins"/>
    <property type="match status" value="6"/>
</dbReference>